<dbReference type="Proteomes" id="UP001337655">
    <property type="component" value="Unassembled WGS sequence"/>
</dbReference>
<gene>
    <name evidence="1" type="ORF">LTR77_000368</name>
</gene>
<dbReference type="AlphaFoldDB" id="A0AAV9PN55"/>
<dbReference type="RefSeq" id="XP_064663869.1">
    <property type="nucleotide sequence ID" value="XM_064797635.1"/>
</dbReference>
<name>A0AAV9PN55_9PEZI</name>
<dbReference type="GeneID" id="89921719"/>
<reference evidence="1 2" key="1">
    <citation type="submission" date="2023-08" db="EMBL/GenBank/DDBJ databases">
        <title>Black Yeasts Isolated from many extreme environments.</title>
        <authorList>
            <person name="Coleine C."/>
            <person name="Stajich J.E."/>
            <person name="Selbmann L."/>
        </authorList>
    </citation>
    <scope>NUCLEOTIDE SEQUENCE [LARGE SCALE GENOMIC DNA]</scope>
    <source>
        <strain evidence="1 2">CCFEE 5935</strain>
    </source>
</reference>
<sequence>MTSLRFKTSLGIAAVLTFSSVSPSTPLLGILGFRAAGPTEGKEAFLSARSPPSFSPTNA</sequence>
<evidence type="ECO:0008006" key="3">
    <source>
        <dbReference type="Google" id="ProtNLM"/>
    </source>
</evidence>
<dbReference type="EMBL" id="JAVRRT010000001">
    <property type="protein sequence ID" value="KAK5175231.1"/>
    <property type="molecule type" value="Genomic_DNA"/>
</dbReference>
<keyword evidence="2" id="KW-1185">Reference proteome</keyword>
<evidence type="ECO:0000313" key="1">
    <source>
        <dbReference type="EMBL" id="KAK5175231.1"/>
    </source>
</evidence>
<accession>A0AAV9PN55</accession>
<evidence type="ECO:0000313" key="2">
    <source>
        <dbReference type="Proteomes" id="UP001337655"/>
    </source>
</evidence>
<comment type="caution">
    <text evidence="1">The sequence shown here is derived from an EMBL/GenBank/DDBJ whole genome shotgun (WGS) entry which is preliminary data.</text>
</comment>
<protein>
    <recommendedName>
        <fullName evidence="3">Secreted protein</fullName>
    </recommendedName>
</protein>
<proteinExistence type="predicted"/>
<organism evidence="1 2">
    <name type="scientific">Saxophila tyrrhenica</name>
    <dbReference type="NCBI Taxonomy" id="1690608"/>
    <lineage>
        <taxon>Eukaryota</taxon>
        <taxon>Fungi</taxon>
        <taxon>Dikarya</taxon>
        <taxon>Ascomycota</taxon>
        <taxon>Pezizomycotina</taxon>
        <taxon>Dothideomycetes</taxon>
        <taxon>Dothideomycetidae</taxon>
        <taxon>Mycosphaerellales</taxon>
        <taxon>Extremaceae</taxon>
        <taxon>Saxophila</taxon>
    </lineage>
</organism>